<dbReference type="RefSeq" id="WP_144688893.1">
    <property type="nucleotide sequence ID" value="NZ_VLLQ01000014.1"/>
</dbReference>
<comment type="caution">
    <text evidence="2">The sequence shown here is derived from an EMBL/GenBank/DDBJ whole genome shotgun (WGS) entry which is preliminary data.</text>
</comment>
<dbReference type="Pfam" id="PF14014">
    <property type="entry name" value="DUF4230"/>
    <property type="match status" value="1"/>
</dbReference>
<gene>
    <name evidence="2" type="ORF">GJE22_09735</name>
</gene>
<name>A0A7K0GBI2_9ACTN</name>
<dbReference type="Proteomes" id="UP000470010">
    <property type="component" value="Unassembled WGS sequence"/>
</dbReference>
<evidence type="ECO:0000313" key="2">
    <source>
        <dbReference type="EMBL" id="MRX80860.1"/>
    </source>
</evidence>
<accession>A0A7K0GBI2</accession>
<feature type="transmembrane region" description="Helical" evidence="1">
    <location>
        <begin position="12"/>
        <end position="34"/>
    </location>
</feature>
<dbReference type="InterPro" id="IPR025324">
    <property type="entry name" value="DUF4230"/>
</dbReference>
<dbReference type="AlphaFoldDB" id="A0A7K0GBI2"/>
<sequence length="218" mass="23926">MAFNLSKGKMKLAKAGAIGALVGLLLGIVGTLFLSNYNPPDDNSHNEASVVFGRIVSQNELVSVSQDYNIVDKVSDANSFFGLFDIPFTGNSFWYRYTGTIKAGVNLETANIDAQGTKITITLDPAYIISNEPDMDQSGVLEENNNVLNPIHVDDVDEFQRWCIEQSEADAIEGGLLEDAQVEAESRLSNLFYVALGDEYTVEFVWREAPLETEEAAD</sequence>
<keyword evidence="1" id="KW-0812">Transmembrane</keyword>
<organism evidence="2 3">
    <name type="scientific">Enorma shizhengliae</name>
    <dbReference type="NCBI Taxonomy" id="2606615"/>
    <lineage>
        <taxon>Bacteria</taxon>
        <taxon>Bacillati</taxon>
        <taxon>Actinomycetota</taxon>
        <taxon>Coriobacteriia</taxon>
        <taxon>Coriobacteriales</taxon>
        <taxon>Coriobacteriaceae</taxon>
        <taxon>Enorma</taxon>
    </lineage>
</organism>
<keyword evidence="1" id="KW-0472">Membrane</keyword>
<dbReference type="EMBL" id="VTFZ01000016">
    <property type="protein sequence ID" value="MRX80860.1"/>
    <property type="molecule type" value="Genomic_DNA"/>
</dbReference>
<protein>
    <submittedName>
        <fullName evidence="2">DUF4230 domain-containing protein</fullName>
    </submittedName>
</protein>
<evidence type="ECO:0000256" key="1">
    <source>
        <dbReference type="SAM" id="Phobius"/>
    </source>
</evidence>
<proteinExistence type="predicted"/>
<evidence type="ECO:0000313" key="3">
    <source>
        <dbReference type="Proteomes" id="UP000470010"/>
    </source>
</evidence>
<reference evidence="3" key="1">
    <citation type="submission" date="2019-08" db="EMBL/GenBank/DDBJ databases">
        <title>Arthrobacter sp. nov., isolated from plateau pika and Tibetan wild ass.</title>
        <authorList>
            <person name="Ge Y."/>
        </authorList>
    </citation>
    <scope>NUCLEOTIDE SEQUENCE [LARGE SCALE GENOMIC DNA]</scope>
    <source>
        <strain evidence="3">HF-1365</strain>
    </source>
</reference>
<keyword evidence="1" id="KW-1133">Transmembrane helix</keyword>
<keyword evidence="3" id="KW-1185">Reference proteome</keyword>